<dbReference type="PROSITE" id="PS00486">
    <property type="entry name" value="DNA_MISMATCH_REPAIR_2"/>
    <property type="match status" value="1"/>
</dbReference>
<organism evidence="12 13">
    <name type="scientific">Pelotomaculum schinkii</name>
    <dbReference type="NCBI Taxonomy" id="78350"/>
    <lineage>
        <taxon>Bacteria</taxon>
        <taxon>Bacillati</taxon>
        <taxon>Bacillota</taxon>
        <taxon>Clostridia</taxon>
        <taxon>Eubacteriales</taxon>
        <taxon>Desulfotomaculaceae</taxon>
        <taxon>Pelotomaculum</taxon>
    </lineage>
</organism>
<dbReference type="EC" id="3.1.-.-" evidence="8"/>
<evidence type="ECO:0000256" key="4">
    <source>
        <dbReference type="ARBA" id="ARBA00022801"/>
    </source>
</evidence>
<keyword evidence="2 8" id="KW-0699">rRNA-binding</keyword>
<feature type="domain" description="Smr" evidence="11">
    <location>
        <begin position="710"/>
        <end position="785"/>
    </location>
</feature>
<dbReference type="PANTHER" id="PTHR48466">
    <property type="entry name" value="OS10G0509000 PROTEIN-RELATED"/>
    <property type="match status" value="1"/>
</dbReference>
<dbReference type="GO" id="GO:0006298">
    <property type="term" value="P:mismatch repair"/>
    <property type="evidence" value="ECO:0007669"/>
    <property type="project" value="InterPro"/>
</dbReference>
<dbReference type="Gene3D" id="3.40.50.300">
    <property type="entry name" value="P-loop containing nucleotide triphosphate hydrolases"/>
    <property type="match status" value="1"/>
</dbReference>
<comment type="function">
    <text evidence="8">Acts as a ribosome collision sensor, splitting the ribosome into its 2 subunits. Detects stalled/collided 70S ribosomes which it binds and splits by an ATP-hydrolysis driven conformational change. Acts upstream of the ribosome quality control system (RQC), a ribosome-associated complex that mediates the extraction of incompletely synthesized nascent chains from stalled ribosomes and their subsequent degradation. Probably generates substrates for RQC.</text>
</comment>
<dbReference type="RefSeq" id="WP_190258616.1">
    <property type="nucleotide sequence ID" value="NZ_QFGA01000002.1"/>
</dbReference>
<dbReference type="GO" id="GO:0072344">
    <property type="term" value="P:rescue of stalled ribosome"/>
    <property type="evidence" value="ECO:0007669"/>
    <property type="project" value="UniProtKB-UniRule"/>
</dbReference>
<dbReference type="SMART" id="SM00533">
    <property type="entry name" value="MUTSd"/>
    <property type="match status" value="1"/>
</dbReference>
<dbReference type="SUPFAM" id="SSF160443">
    <property type="entry name" value="SMR domain-like"/>
    <property type="match status" value="1"/>
</dbReference>
<evidence type="ECO:0000256" key="3">
    <source>
        <dbReference type="ARBA" id="ARBA00022741"/>
    </source>
</evidence>
<dbReference type="GO" id="GO:0016887">
    <property type="term" value="F:ATP hydrolysis activity"/>
    <property type="evidence" value="ECO:0007669"/>
    <property type="project" value="InterPro"/>
</dbReference>
<comment type="subunit">
    <text evidence="8">Homodimer. Binds to stalled ribosomes, contacting rRNA.</text>
</comment>
<dbReference type="InterPro" id="IPR036187">
    <property type="entry name" value="DNA_mismatch_repair_MutS_sf"/>
</dbReference>
<comment type="caution">
    <text evidence="12">The sequence shown here is derived from an EMBL/GenBank/DDBJ whole genome shotgun (WGS) entry which is preliminary data.</text>
</comment>
<dbReference type="PANTHER" id="PTHR48466:SF2">
    <property type="entry name" value="OS10G0509000 PROTEIN"/>
    <property type="match status" value="1"/>
</dbReference>
<feature type="coiled-coil region" evidence="9">
    <location>
        <begin position="508"/>
        <end position="600"/>
    </location>
</feature>
<dbReference type="GO" id="GO:0030983">
    <property type="term" value="F:mismatched DNA binding"/>
    <property type="evidence" value="ECO:0007669"/>
    <property type="project" value="InterPro"/>
</dbReference>
<sequence>MERKTLQRLEYQKILEQLGSFTGSPLSRELVMELEPVDDLAAILGWQAETSEGRELLRLDPTAEIGGWKDIRVQLKRAGSGAVLEPGELLAVADTLSAGRAIKAFLQEKQERYPILSRLADSLASLPDLERQIKKAILPGGEVADGASAELAQVRRKIMNHQLQIKEHLEHVIRSPNYQKYLQDPIVTVREGRYVVPVKIEYRTQVPGIVHDQSASGATLFIEPMAVVDKNNELRRLLLVEKQEVARILSELSDGVSRQVDSISISLEALGEFDFILAKARYSRKLDAWAPVLQGEAYMDIRQGRHPLLKDEAVPVNLRLGEDFDTLVITGPNTGGKTVTLKTAGLLVLMAQSGLHIPAGDGSRLGIFRQVFVDIGDEQSIEQSLSTFSSHMTNIVDIVRRAGRDSLVILDELGAGTDPTEGAALAQSILEKLHASGARTIATTHASELKNFAYTRERVENASVEFDAVTLKPTYRLLIGKPGRSNAFEIASRLGLPDELVKRAREFLTVEQVRIDELMRNLERTQQEAEAEREKAVRLSEEARLLKEKCERAENELKQKKEQILSKAGEEARLLVREARQEAEAAIRELKDKMAAEAGHARESAIQEARARLKKTQDRVNRASPEKTAAGEAPRHLRPGEEVYLPKFNQKGYVLSPPGPNGEVQVQVGIMKVNVPLKDLRRAEKPEPQKGQNKVGGVLLDKAREISSELDLRGLYADEALLLVEKYLDDAYLAGLSKVCLIHGKGTGSLRTAIHRELNGHRRVKSLRLGEQGEGGYGVTVVELA</sequence>
<dbReference type="InterPro" id="IPR046893">
    <property type="entry name" value="MSSS"/>
</dbReference>
<dbReference type="GO" id="GO:0004519">
    <property type="term" value="F:endonuclease activity"/>
    <property type="evidence" value="ECO:0007669"/>
    <property type="project" value="UniProtKB-UniRule"/>
</dbReference>
<dbReference type="SUPFAM" id="SSF48334">
    <property type="entry name" value="DNA repair protein MutS, domain III"/>
    <property type="match status" value="1"/>
</dbReference>
<protein>
    <recommendedName>
        <fullName evidence="8">Endonuclease MutS2</fullName>
        <ecNumber evidence="8">3.1.-.-</ecNumber>
    </recommendedName>
    <alternativeName>
        <fullName evidence="8">Ribosome-associated protein quality control-upstream factor</fullName>
        <shortName evidence="8">RQC-upstream factor</shortName>
        <shortName evidence="8">RqcU</shortName>
        <ecNumber evidence="8">3.6.4.-</ecNumber>
    </alternativeName>
</protein>
<dbReference type="GO" id="GO:0045910">
    <property type="term" value="P:negative regulation of DNA recombination"/>
    <property type="evidence" value="ECO:0007669"/>
    <property type="project" value="InterPro"/>
</dbReference>
<dbReference type="InterPro" id="IPR045076">
    <property type="entry name" value="MutS"/>
</dbReference>
<keyword evidence="5 8" id="KW-0067">ATP-binding</keyword>
<evidence type="ECO:0000313" key="13">
    <source>
        <dbReference type="Proteomes" id="UP000298324"/>
    </source>
</evidence>
<dbReference type="NCBIfam" id="TIGR01069">
    <property type="entry name" value="mutS2"/>
    <property type="match status" value="1"/>
</dbReference>
<dbReference type="Pfam" id="PF00488">
    <property type="entry name" value="MutS_V"/>
    <property type="match status" value="1"/>
</dbReference>
<proteinExistence type="inferred from homology"/>
<dbReference type="GO" id="GO:0019843">
    <property type="term" value="F:rRNA binding"/>
    <property type="evidence" value="ECO:0007669"/>
    <property type="project" value="UniProtKB-UniRule"/>
</dbReference>
<evidence type="ECO:0000256" key="10">
    <source>
        <dbReference type="SAM" id="MobiDB-lite"/>
    </source>
</evidence>
<dbReference type="GO" id="GO:0005524">
    <property type="term" value="F:ATP binding"/>
    <property type="evidence" value="ECO:0007669"/>
    <property type="project" value="UniProtKB-UniRule"/>
</dbReference>
<comment type="similarity">
    <text evidence="8">Belongs to the DNA mismatch repair MutS family. MutS2 subfamily.</text>
</comment>
<evidence type="ECO:0000256" key="5">
    <source>
        <dbReference type="ARBA" id="ARBA00022840"/>
    </source>
</evidence>
<dbReference type="InterPro" id="IPR000432">
    <property type="entry name" value="DNA_mismatch_repair_MutS_C"/>
</dbReference>
<dbReference type="InterPro" id="IPR002625">
    <property type="entry name" value="Smr_dom"/>
</dbReference>
<dbReference type="InterPro" id="IPR036063">
    <property type="entry name" value="Smr_dom_sf"/>
</dbReference>
<keyword evidence="1 8" id="KW-0540">Nuclease</keyword>
<keyword evidence="3 8" id="KW-0547">Nucleotide-binding</keyword>
<dbReference type="AlphaFoldDB" id="A0A4Y7RB26"/>
<dbReference type="CDD" id="cd06503">
    <property type="entry name" value="ATP-synt_Fo_b"/>
    <property type="match status" value="1"/>
</dbReference>
<dbReference type="SMART" id="SM00534">
    <property type="entry name" value="MUTSac"/>
    <property type="match status" value="1"/>
</dbReference>
<keyword evidence="7 8" id="KW-0238">DNA-binding</keyword>
<dbReference type="InterPro" id="IPR005747">
    <property type="entry name" value="MutS2"/>
</dbReference>
<comment type="function">
    <text evidence="8">Endonuclease that is involved in the suppression of homologous recombination and thus may have a key role in the control of bacterial genetic diversity.</text>
</comment>
<dbReference type="SMART" id="SM00463">
    <property type="entry name" value="SMR"/>
    <property type="match status" value="1"/>
</dbReference>
<evidence type="ECO:0000256" key="7">
    <source>
        <dbReference type="ARBA" id="ARBA00023125"/>
    </source>
</evidence>
<dbReference type="PROSITE" id="PS50828">
    <property type="entry name" value="SMR"/>
    <property type="match status" value="1"/>
</dbReference>
<feature type="compositionally biased region" description="Basic and acidic residues" evidence="10">
    <location>
        <begin position="614"/>
        <end position="625"/>
    </location>
</feature>
<dbReference type="Proteomes" id="UP000298324">
    <property type="component" value="Unassembled WGS sequence"/>
</dbReference>
<dbReference type="Gene3D" id="3.30.1370.110">
    <property type="match status" value="1"/>
</dbReference>
<dbReference type="SUPFAM" id="SSF52540">
    <property type="entry name" value="P-loop containing nucleoside triphosphate hydrolases"/>
    <property type="match status" value="1"/>
</dbReference>
<dbReference type="InterPro" id="IPR007696">
    <property type="entry name" value="DNA_mismatch_repair_MutS_core"/>
</dbReference>
<accession>A0A4Y7RB26</accession>
<dbReference type="Pfam" id="PF20297">
    <property type="entry name" value="MSSS"/>
    <property type="match status" value="1"/>
</dbReference>
<keyword evidence="4 8" id="KW-0378">Hydrolase</keyword>
<keyword evidence="13" id="KW-1185">Reference proteome</keyword>
<name>A0A4Y7RB26_9FIRM</name>
<evidence type="ECO:0000256" key="8">
    <source>
        <dbReference type="HAMAP-Rule" id="MF_00092"/>
    </source>
</evidence>
<feature type="coiled-coil region" evidence="9">
    <location>
        <begin position="144"/>
        <end position="171"/>
    </location>
</feature>
<keyword evidence="9" id="KW-0175">Coiled coil</keyword>
<dbReference type="HAMAP" id="MF_00092">
    <property type="entry name" value="MutS2"/>
    <property type="match status" value="1"/>
</dbReference>
<dbReference type="GO" id="GO:0140664">
    <property type="term" value="F:ATP-dependent DNA damage sensor activity"/>
    <property type="evidence" value="ECO:0007669"/>
    <property type="project" value="InterPro"/>
</dbReference>
<evidence type="ECO:0000256" key="6">
    <source>
        <dbReference type="ARBA" id="ARBA00022884"/>
    </source>
</evidence>
<reference evidence="12 13" key="1">
    <citation type="journal article" date="2018" name="Environ. Microbiol.">
        <title>Novel energy conservation strategies and behaviour of Pelotomaculum schinkii driving syntrophic propionate catabolism.</title>
        <authorList>
            <person name="Hidalgo-Ahumada C.A.P."/>
            <person name="Nobu M.K."/>
            <person name="Narihiro T."/>
            <person name="Tamaki H."/>
            <person name="Liu W.T."/>
            <person name="Kamagata Y."/>
            <person name="Stams A.J.M."/>
            <person name="Imachi H."/>
            <person name="Sousa D.Z."/>
        </authorList>
    </citation>
    <scope>NUCLEOTIDE SEQUENCE [LARGE SCALE GENOMIC DNA]</scope>
    <source>
        <strain evidence="12 13">HH</strain>
    </source>
</reference>
<dbReference type="EC" id="3.6.4.-" evidence="8"/>
<dbReference type="Pfam" id="PF01713">
    <property type="entry name" value="Smr"/>
    <property type="match status" value="1"/>
</dbReference>
<dbReference type="EMBL" id="QFGA01000002">
    <property type="protein sequence ID" value="TEB05939.1"/>
    <property type="molecule type" value="Genomic_DNA"/>
</dbReference>
<evidence type="ECO:0000256" key="2">
    <source>
        <dbReference type="ARBA" id="ARBA00022730"/>
    </source>
</evidence>
<gene>
    <name evidence="12" type="primary">mutS2_2</name>
    <name evidence="8" type="synonym">mutS2</name>
    <name evidence="8" type="synonym">rqcU</name>
    <name evidence="12" type="ORF">Psch_02981</name>
</gene>
<evidence type="ECO:0000256" key="1">
    <source>
        <dbReference type="ARBA" id="ARBA00022722"/>
    </source>
</evidence>
<dbReference type="FunFam" id="3.40.50.300:FF:000830">
    <property type="entry name" value="Endonuclease MutS2"/>
    <property type="match status" value="1"/>
</dbReference>
<feature type="binding site" evidence="8">
    <location>
        <begin position="331"/>
        <end position="338"/>
    </location>
    <ligand>
        <name>ATP</name>
        <dbReference type="ChEBI" id="CHEBI:30616"/>
    </ligand>
</feature>
<evidence type="ECO:0000259" key="11">
    <source>
        <dbReference type="PROSITE" id="PS50828"/>
    </source>
</evidence>
<dbReference type="CDD" id="cd03280">
    <property type="entry name" value="ABC_MutS2"/>
    <property type="match status" value="1"/>
</dbReference>
<evidence type="ECO:0000313" key="12">
    <source>
        <dbReference type="EMBL" id="TEB05939.1"/>
    </source>
</evidence>
<dbReference type="InterPro" id="IPR027417">
    <property type="entry name" value="P-loop_NTPase"/>
</dbReference>
<evidence type="ECO:0000256" key="9">
    <source>
        <dbReference type="SAM" id="Coils"/>
    </source>
</evidence>
<feature type="region of interest" description="Disordered" evidence="10">
    <location>
        <begin position="614"/>
        <end position="635"/>
    </location>
</feature>
<dbReference type="PIRSF" id="PIRSF005814">
    <property type="entry name" value="MutS_YshD"/>
    <property type="match status" value="1"/>
</dbReference>
<keyword evidence="8 12" id="KW-0255">Endonuclease</keyword>
<dbReference type="GO" id="GO:0043023">
    <property type="term" value="F:ribosomal large subunit binding"/>
    <property type="evidence" value="ECO:0007669"/>
    <property type="project" value="UniProtKB-UniRule"/>
</dbReference>
<keyword evidence="6 8" id="KW-0694">RNA-binding</keyword>